<dbReference type="InterPro" id="IPR052711">
    <property type="entry name" value="Zinc_ADH-like"/>
</dbReference>
<comment type="caution">
    <text evidence="2">The sequence shown here is derived from an EMBL/GenBank/DDBJ whole genome shotgun (WGS) entry which is preliminary data.</text>
</comment>
<keyword evidence="3" id="KW-1185">Reference proteome</keyword>
<dbReference type="SUPFAM" id="SSF50129">
    <property type="entry name" value="GroES-like"/>
    <property type="match status" value="1"/>
</dbReference>
<reference evidence="2" key="1">
    <citation type="journal article" date="2014" name="Int. J. Syst. Evol. Microbiol.">
        <title>Complete genome sequence of Corynebacterium casei LMG S-19264T (=DSM 44701T), isolated from a smear-ripened cheese.</title>
        <authorList>
            <consortium name="US DOE Joint Genome Institute (JGI-PGF)"/>
            <person name="Walter F."/>
            <person name="Albersmeier A."/>
            <person name="Kalinowski J."/>
            <person name="Ruckert C."/>
        </authorList>
    </citation>
    <scope>NUCLEOTIDE SEQUENCE</scope>
    <source>
        <strain evidence="2">CGMCC 1.15448</strain>
    </source>
</reference>
<dbReference type="InterPro" id="IPR020843">
    <property type="entry name" value="ER"/>
</dbReference>
<evidence type="ECO:0000313" key="2">
    <source>
        <dbReference type="EMBL" id="GGB01760.1"/>
    </source>
</evidence>
<dbReference type="InterPro" id="IPR013149">
    <property type="entry name" value="ADH-like_C"/>
</dbReference>
<evidence type="ECO:0000259" key="1">
    <source>
        <dbReference type="SMART" id="SM00829"/>
    </source>
</evidence>
<dbReference type="Gene3D" id="3.90.180.10">
    <property type="entry name" value="Medium-chain alcohol dehydrogenases, catalytic domain"/>
    <property type="match status" value="1"/>
</dbReference>
<gene>
    <name evidence="2" type="ORF">GCM10011511_26200</name>
</gene>
<dbReference type="PANTHER" id="PTHR45033">
    <property type="match status" value="1"/>
</dbReference>
<dbReference type="Pfam" id="PF08240">
    <property type="entry name" value="ADH_N"/>
    <property type="match status" value="1"/>
</dbReference>
<protein>
    <submittedName>
        <fullName evidence="2">Alcohol dehydrogenase</fullName>
    </submittedName>
</protein>
<dbReference type="RefSeq" id="WP_188932323.1">
    <property type="nucleotide sequence ID" value="NZ_BMJC01000003.1"/>
</dbReference>
<dbReference type="InterPro" id="IPR011032">
    <property type="entry name" value="GroES-like_sf"/>
</dbReference>
<dbReference type="InterPro" id="IPR013154">
    <property type="entry name" value="ADH-like_N"/>
</dbReference>
<dbReference type="PANTHER" id="PTHR45033:SF3">
    <property type="entry name" value="DEHYDROGENASE, PUTATIVE (AFU_ORTHOLOGUE AFUA_2G13270)-RELATED"/>
    <property type="match status" value="1"/>
</dbReference>
<dbReference type="InterPro" id="IPR036291">
    <property type="entry name" value="NAD(P)-bd_dom_sf"/>
</dbReference>
<sequence>MKALVITEKNKPVELLSVADKVAAAGQALVKVYAAALNHRDVWIQKGQYAGLKFPIIPGSDGAGVVISGGDWTGKEVIIDPALHWGDAPGYQSPTDFHIVGLPDDGTLAEYVVVPVANLVDKPAHLSFEEAAALPLAGVTAYRASMVRGQVRAGERVLITGIGGGVALFALQFAVAAGAKVYVTSGSDEKLARAKAMGALGGVNYRTPDWAAALRAQAGAFDVIVDGAGGDGMNDLLDLATPGGRLVFYGSTRGNPSSVVLRRIFWKQLNVLGSTMGSPADFAAMVDFVGQHGIRPVVDRVFAMDEGEAAFRYMDEGMQFGKIVIRI</sequence>
<name>A0A8J2UDA9_9BACT</name>
<dbReference type="Proteomes" id="UP000607559">
    <property type="component" value="Unassembled WGS sequence"/>
</dbReference>
<reference evidence="2" key="2">
    <citation type="submission" date="2020-09" db="EMBL/GenBank/DDBJ databases">
        <authorList>
            <person name="Sun Q."/>
            <person name="Zhou Y."/>
        </authorList>
    </citation>
    <scope>NUCLEOTIDE SEQUENCE</scope>
    <source>
        <strain evidence="2">CGMCC 1.15448</strain>
    </source>
</reference>
<accession>A0A8J2UDA9</accession>
<dbReference type="Pfam" id="PF00107">
    <property type="entry name" value="ADH_zinc_N"/>
    <property type="match status" value="1"/>
</dbReference>
<dbReference type="SMART" id="SM00829">
    <property type="entry name" value="PKS_ER"/>
    <property type="match status" value="1"/>
</dbReference>
<organism evidence="2 3">
    <name type="scientific">Puia dinghuensis</name>
    <dbReference type="NCBI Taxonomy" id="1792502"/>
    <lineage>
        <taxon>Bacteria</taxon>
        <taxon>Pseudomonadati</taxon>
        <taxon>Bacteroidota</taxon>
        <taxon>Chitinophagia</taxon>
        <taxon>Chitinophagales</taxon>
        <taxon>Chitinophagaceae</taxon>
        <taxon>Puia</taxon>
    </lineage>
</organism>
<dbReference type="AlphaFoldDB" id="A0A8J2UDA9"/>
<dbReference type="GO" id="GO:0016491">
    <property type="term" value="F:oxidoreductase activity"/>
    <property type="evidence" value="ECO:0007669"/>
    <property type="project" value="InterPro"/>
</dbReference>
<evidence type="ECO:0000313" key="3">
    <source>
        <dbReference type="Proteomes" id="UP000607559"/>
    </source>
</evidence>
<dbReference type="Gene3D" id="3.40.50.720">
    <property type="entry name" value="NAD(P)-binding Rossmann-like Domain"/>
    <property type="match status" value="1"/>
</dbReference>
<dbReference type="EMBL" id="BMJC01000003">
    <property type="protein sequence ID" value="GGB01760.1"/>
    <property type="molecule type" value="Genomic_DNA"/>
</dbReference>
<dbReference type="SUPFAM" id="SSF51735">
    <property type="entry name" value="NAD(P)-binding Rossmann-fold domains"/>
    <property type="match status" value="1"/>
</dbReference>
<proteinExistence type="predicted"/>
<feature type="domain" description="Enoyl reductase (ER)" evidence="1">
    <location>
        <begin position="11"/>
        <end position="325"/>
    </location>
</feature>